<evidence type="ECO:0000313" key="2">
    <source>
        <dbReference type="EMBL" id="EIE27313.1"/>
    </source>
</evidence>
<proteinExistence type="predicted"/>
<dbReference type="RefSeq" id="XP_005651857.1">
    <property type="nucleotide sequence ID" value="XM_005651800.1"/>
</dbReference>
<dbReference type="EMBL" id="AGSI01000007">
    <property type="protein sequence ID" value="EIE23661.1"/>
    <property type="molecule type" value="Genomic_DNA"/>
</dbReference>
<dbReference type="GeneID" id="17041653"/>
<sequence length="69" mass="7919">MAIDIYVSIQLKVTGGHSAHLGLYNAHSIARNLQKHRCRMYNRKNRESNVRHAAQAWVPIYSNVHSTHP</sequence>
<reference evidence="2 3" key="1">
    <citation type="journal article" date="2012" name="Genome Biol.">
        <title>The genome of the polar eukaryotic microalga coccomyxa subellipsoidea reveals traits of cold adaptation.</title>
        <authorList>
            <person name="Blanc G."/>
            <person name="Agarkova I."/>
            <person name="Grimwood J."/>
            <person name="Kuo A."/>
            <person name="Brueggeman A."/>
            <person name="Dunigan D."/>
            <person name="Gurnon J."/>
            <person name="Ladunga I."/>
            <person name="Lindquist E."/>
            <person name="Lucas S."/>
            <person name="Pangilinan J."/>
            <person name="Proschold T."/>
            <person name="Salamov A."/>
            <person name="Schmutz J."/>
            <person name="Weeks D."/>
            <person name="Yamada T."/>
            <person name="Claverie J.M."/>
            <person name="Grigoriev I."/>
            <person name="Van Etten J."/>
            <person name="Lomsadze A."/>
            <person name="Borodovsky M."/>
        </authorList>
    </citation>
    <scope>NUCLEOTIDE SEQUENCE [LARGE SCALE GENOMIC DNA]</scope>
    <source>
        <strain evidence="2 3">C-169</strain>
    </source>
</reference>
<organism evidence="2 3">
    <name type="scientific">Coccomyxa subellipsoidea (strain C-169)</name>
    <name type="common">Green microalga</name>
    <dbReference type="NCBI Taxonomy" id="574566"/>
    <lineage>
        <taxon>Eukaryota</taxon>
        <taxon>Viridiplantae</taxon>
        <taxon>Chlorophyta</taxon>
        <taxon>core chlorophytes</taxon>
        <taxon>Trebouxiophyceae</taxon>
        <taxon>Trebouxiophyceae incertae sedis</taxon>
        <taxon>Coccomyxaceae</taxon>
        <taxon>Coccomyxa</taxon>
        <taxon>Coccomyxa subellipsoidea</taxon>
    </lineage>
</organism>
<accession>I0Z9J4</accession>
<comment type="caution">
    <text evidence="2">The sequence shown here is derived from an EMBL/GenBank/DDBJ whole genome shotgun (WGS) entry which is preliminary data.</text>
</comment>
<gene>
    <name evidence="2" type="ORF">COCSUDRAFT_31975</name>
    <name evidence="1" type="ORF">COCSUDRAFT_33153</name>
</gene>
<keyword evidence="3" id="KW-1185">Reference proteome</keyword>
<dbReference type="KEGG" id="csl:COCSUDRAFT_31975"/>
<evidence type="ECO:0000313" key="3">
    <source>
        <dbReference type="Proteomes" id="UP000007264"/>
    </source>
</evidence>
<dbReference type="KEGG" id="csl:COCSUDRAFT_33153"/>
<evidence type="ECO:0000313" key="1">
    <source>
        <dbReference type="EMBL" id="EIE23661.1"/>
    </source>
</evidence>
<protein>
    <submittedName>
        <fullName evidence="2">Uncharacterized protein</fullName>
    </submittedName>
</protein>
<dbReference type="Proteomes" id="UP000007264">
    <property type="component" value="Unassembled WGS sequence"/>
</dbReference>
<dbReference type="EMBL" id="AGSI01000001">
    <property type="protein sequence ID" value="EIE27313.1"/>
    <property type="molecule type" value="Genomic_DNA"/>
</dbReference>
<dbReference type="AlphaFoldDB" id="I0Z9J4"/>
<dbReference type="GeneID" id="17045328"/>
<name>I0Z9J4_COCSC</name>
<dbReference type="RefSeq" id="XP_005648205.1">
    <property type="nucleotide sequence ID" value="XM_005648148.1"/>
</dbReference>